<dbReference type="InterPro" id="IPR058192">
    <property type="entry name" value="WHD_ROQ1-like"/>
</dbReference>
<dbReference type="Pfam" id="PF01582">
    <property type="entry name" value="TIR"/>
    <property type="match status" value="1"/>
</dbReference>
<dbReference type="GO" id="GO:0043531">
    <property type="term" value="F:ADP binding"/>
    <property type="evidence" value="ECO:0007669"/>
    <property type="project" value="InterPro"/>
</dbReference>
<comment type="caution">
    <text evidence="5">The sequence shown here is derived from an EMBL/GenBank/DDBJ whole genome shotgun (WGS) entry which is preliminary data.</text>
</comment>
<dbReference type="Pfam" id="PF00931">
    <property type="entry name" value="NB-ARC"/>
    <property type="match status" value="1"/>
</dbReference>
<keyword evidence="1" id="KW-0677">Repeat</keyword>
<evidence type="ECO:0000313" key="5">
    <source>
        <dbReference type="EMBL" id="KAG6676477.1"/>
    </source>
</evidence>
<evidence type="ECO:0000259" key="4">
    <source>
        <dbReference type="PROSITE" id="PS50104"/>
    </source>
</evidence>
<dbReference type="InterPro" id="IPR044974">
    <property type="entry name" value="Disease_R_plants"/>
</dbReference>
<evidence type="ECO:0000313" key="6">
    <source>
        <dbReference type="Proteomes" id="UP000811246"/>
    </source>
</evidence>
<dbReference type="PANTHER" id="PTHR11017">
    <property type="entry name" value="LEUCINE-RICH REPEAT-CONTAINING PROTEIN"/>
    <property type="match status" value="1"/>
</dbReference>
<name>A0A922A7T1_CARIL</name>
<accession>A0A922A7T1</accession>
<dbReference type="GO" id="GO:0006952">
    <property type="term" value="P:defense response"/>
    <property type="evidence" value="ECO:0007669"/>
    <property type="project" value="InterPro"/>
</dbReference>
<dbReference type="InterPro" id="IPR002182">
    <property type="entry name" value="NB-ARC"/>
</dbReference>
<dbReference type="Pfam" id="PF23282">
    <property type="entry name" value="WHD_ROQ1"/>
    <property type="match status" value="1"/>
</dbReference>
<dbReference type="InterPro" id="IPR000157">
    <property type="entry name" value="TIR_dom"/>
</dbReference>
<keyword evidence="3" id="KW-0520">NAD</keyword>
<keyword evidence="2" id="KW-0611">Plant defense</keyword>
<evidence type="ECO:0000256" key="2">
    <source>
        <dbReference type="ARBA" id="ARBA00022821"/>
    </source>
</evidence>
<dbReference type="SMART" id="SM00382">
    <property type="entry name" value="AAA"/>
    <property type="match status" value="1"/>
</dbReference>
<dbReference type="SMART" id="SM00255">
    <property type="entry name" value="TIR"/>
    <property type="match status" value="1"/>
</dbReference>
<evidence type="ECO:0000256" key="3">
    <source>
        <dbReference type="ARBA" id="ARBA00023027"/>
    </source>
</evidence>
<dbReference type="PROSITE" id="PS50104">
    <property type="entry name" value="TIR"/>
    <property type="match status" value="1"/>
</dbReference>
<organism evidence="5 6">
    <name type="scientific">Carya illinoinensis</name>
    <name type="common">Pecan</name>
    <dbReference type="NCBI Taxonomy" id="32201"/>
    <lineage>
        <taxon>Eukaryota</taxon>
        <taxon>Viridiplantae</taxon>
        <taxon>Streptophyta</taxon>
        <taxon>Embryophyta</taxon>
        <taxon>Tracheophyta</taxon>
        <taxon>Spermatophyta</taxon>
        <taxon>Magnoliopsida</taxon>
        <taxon>eudicotyledons</taxon>
        <taxon>Gunneridae</taxon>
        <taxon>Pentapetalae</taxon>
        <taxon>rosids</taxon>
        <taxon>fabids</taxon>
        <taxon>Fagales</taxon>
        <taxon>Juglandaceae</taxon>
        <taxon>Carya</taxon>
    </lineage>
</organism>
<dbReference type="FunFam" id="3.40.50.10140:FF:000007">
    <property type="entry name" value="Disease resistance protein (TIR-NBS-LRR class)"/>
    <property type="match status" value="1"/>
</dbReference>
<dbReference type="Proteomes" id="UP000811246">
    <property type="component" value="Chromosome 15"/>
</dbReference>
<feature type="domain" description="TIR" evidence="4">
    <location>
        <begin position="19"/>
        <end position="185"/>
    </location>
</feature>
<dbReference type="PANTHER" id="PTHR11017:SF570">
    <property type="entry name" value="DISEASE RESISTANCE PROTEIN (TIR-NBS CLASS)-RELATED"/>
    <property type="match status" value="1"/>
</dbReference>
<gene>
    <name evidence="5" type="ORF">I3842_15G153100</name>
</gene>
<sequence length="1070" mass="123214">MAFQLGASSSSSSPSIFLWNHDVFLSFRGKDVRHNFIAHLNHALCRSGIKTYIDNNLERGEEISPALFKVIEESQISIIVLSKNYAESRWCLDELLKILDCKEGMQQILLPIFYHVDPTEVRHQKGIFGESFNKLGDKLKDNAKMEKWKDALETVANLSDFPLVCFRDDESEFIQKIIMWVNQKIVKRMPLNVAKHPIGIESRIRGIYQRLSIERNDIIRVVGIFGTGGIGKTTIANDIYNQISSQFEGSCFLRNIRETSKQGGGLIQLQNTLLSEILGTKLDINDVDRGVNVIRDRLQSKKILLIFDDVDKMVQLEKLVGDLAWFGSGSRVIITTRDQHLLDNSKVDSKYKVRALDDTEALQLFSLYTFEEKEPLKDYVDLSKQVTKYAQGLPLALTVLGLDLKGRNIDQWKGALDKYRKVLHQEIQSVLQISYDSLEDNEKDMFLDIAFFFKGEPLAKVMEIFDSCGFFPAHGIQRLIDKCLITIERRSDECVFMHDLLQDMGREIERVKSSKDPSKRSRLWFHKDVREVLEEDTGPNEIEGIVIDLPEGDEEISLHPEAFRHMKRLRVFINRNARFSCAPNYLPDKLRVLDWYNYPSPYLPLDFQGKKLIVFRMHNSIINKELGERFKLKNLTFMAFESCSHLTEIPDLSSTPNLKELTVRYCNNVVKVHDSVGYLEYLSKLDFKECSKLEFLPRSLKLRSLREFNLAFCSSLCVLPEIECKMESIDLLGLSGTAVEELPLSFGNLVGLQYLYLWDCKNLMRLPIALIQLQYLHFLGIGGCTNIVKKMRDDGQFLDLPNDSTTMEDEISNSRNGSNVLQVSNLQISCTHSESNFFPLYSFFTLFNSSTSLTVLNLTEIDIVSLPTNVKEFITLTALILRNCHKLEVIVELPPNIRDVNVMGCESLERFSEVSKMLEFKRSRIRSLEDISMFHCSKMHENLCNDKVQNPLWWKGLYHDYEMEKEPYDDARYRGIDIEGPHYLEDISGIVLVQKQVQSAVIIDWKNKGATGHDIWVGFSNLQRFEQKVLDNLHVQFFFSAHYRPSNVARPMPFYISCSAKVVYKKKKNG</sequence>
<dbReference type="InterPro" id="IPR058546">
    <property type="entry name" value="RPS4B/Roq1-like_LRR"/>
</dbReference>
<dbReference type="AlphaFoldDB" id="A0A922A7T1"/>
<dbReference type="EMBL" id="CM031839">
    <property type="protein sequence ID" value="KAG6676477.1"/>
    <property type="molecule type" value="Genomic_DNA"/>
</dbReference>
<protein>
    <recommendedName>
        <fullName evidence="4">TIR domain-containing protein</fullName>
    </recommendedName>
</protein>
<dbReference type="InterPro" id="IPR003593">
    <property type="entry name" value="AAA+_ATPase"/>
</dbReference>
<evidence type="ECO:0000256" key="1">
    <source>
        <dbReference type="ARBA" id="ARBA00022737"/>
    </source>
</evidence>
<dbReference type="GO" id="GO:0007165">
    <property type="term" value="P:signal transduction"/>
    <property type="evidence" value="ECO:0007669"/>
    <property type="project" value="InterPro"/>
</dbReference>
<dbReference type="Pfam" id="PF23286">
    <property type="entry name" value="LRR_13"/>
    <property type="match status" value="1"/>
</dbReference>
<reference evidence="5" key="1">
    <citation type="submission" date="2021-01" db="EMBL/GenBank/DDBJ databases">
        <authorList>
            <person name="Lovell J.T."/>
            <person name="Bentley N."/>
            <person name="Bhattarai G."/>
            <person name="Jenkins J.W."/>
            <person name="Sreedasyam A."/>
            <person name="Alarcon Y."/>
            <person name="Bock C."/>
            <person name="Boston L."/>
            <person name="Carlson J."/>
            <person name="Cervantes K."/>
            <person name="Clermont K."/>
            <person name="Krom N."/>
            <person name="Kubenka K."/>
            <person name="Mamidi S."/>
            <person name="Mattison C."/>
            <person name="Monteros M."/>
            <person name="Pisani C."/>
            <person name="Plott C."/>
            <person name="Rajasekar S."/>
            <person name="Rhein H.S."/>
            <person name="Rohla C."/>
            <person name="Song M."/>
            <person name="Hilaire R.S."/>
            <person name="Shu S."/>
            <person name="Wells L."/>
            <person name="Wang X."/>
            <person name="Webber J."/>
            <person name="Heerema R.J."/>
            <person name="Klein P."/>
            <person name="Conner P."/>
            <person name="Grauke L."/>
            <person name="Grimwood J."/>
            <person name="Schmutz J."/>
            <person name="Randall J.J."/>
        </authorList>
    </citation>
    <scope>NUCLEOTIDE SEQUENCE</scope>
    <source>
        <tissue evidence="5">Leaf</tissue>
    </source>
</reference>
<proteinExistence type="predicted"/>